<evidence type="ECO:0008006" key="4">
    <source>
        <dbReference type="Google" id="ProtNLM"/>
    </source>
</evidence>
<dbReference type="EMBL" id="CP071709">
    <property type="protein sequence ID" value="QVY63455.1"/>
    <property type="molecule type" value="Genomic_DNA"/>
</dbReference>
<gene>
    <name evidence="2" type="ORF">J1899_10570</name>
</gene>
<keyword evidence="1" id="KW-0732">Signal</keyword>
<sequence>MRWILLVKQCLCLVGSLLFAFTVVHTVNAETIPEVENSHFTTEDIVSDLVMPTIDKRVIKEYKGDDLFGWEWQRIVGIKYNNNHSYDIDVKINIPSKDNNDIEDLVKVRVSPSCDSEKINKQKCNHDFNIEIIDYKHLSR</sequence>
<keyword evidence="3" id="KW-1185">Reference proteome</keyword>
<proteinExistence type="predicted"/>
<feature type="chain" id="PRO_5046170025" description="DUF3888 domain-containing protein" evidence="1">
    <location>
        <begin position="21"/>
        <end position="140"/>
    </location>
</feature>
<evidence type="ECO:0000313" key="2">
    <source>
        <dbReference type="EMBL" id="QVY63455.1"/>
    </source>
</evidence>
<evidence type="ECO:0000256" key="1">
    <source>
        <dbReference type="SAM" id="SignalP"/>
    </source>
</evidence>
<reference evidence="2 3" key="1">
    <citation type="submission" date="2021-03" db="EMBL/GenBank/DDBJ databases">
        <title>The first data on the complete genome of the tetrodotoxin-producing bacterium.</title>
        <authorList>
            <person name="Melnikova D.I."/>
            <person name="Nijland R."/>
            <person name="Magarlamov T.Y."/>
        </authorList>
    </citation>
    <scope>NUCLEOTIDE SEQUENCE [LARGE SCALE GENOMIC DNA]</scope>
    <source>
        <strain evidence="2 3">1839</strain>
    </source>
</reference>
<dbReference type="Proteomes" id="UP000679247">
    <property type="component" value="Chromosome"/>
</dbReference>
<name>A0ABX8FHE4_9BACI</name>
<protein>
    <recommendedName>
        <fullName evidence="4">DUF3888 domain-containing protein</fullName>
    </recommendedName>
</protein>
<accession>A0ABX8FHE4</accession>
<organism evidence="2 3">
    <name type="scientific">Cytobacillus gottheilii</name>
    <dbReference type="NCBI Taxonomy" id="859144"/>
    <lineage>
        <taxon>Bacteria</taxon>
        <taxon>Bacillati</taxon>
        <taxon>Bacillota</taxon>
        <taxon>Bacilli</taxon>
        <taxon>Bacillales</taxon>
        <taxon>Bacillaceae</taxon>
        <taxon>Cytobacillus</taxon>
    </lineage>
</organism>
<evidence type="ECO:0000313" key="3">
    <source>
        <dbReference type="Proteomes" id="UP000679247"/>
    </source>
</evidence>
<feature type="signal peptide" evidence="1">
    <location>
        <begin position="1"/>
        <end position="20"/>
    </location>
</feature>